<accession>A0A1Y5SRW0</accession>
<dbReference type="Proteomes" id="UP000193307">
    <property type="component" value="Unassembled WGS sequence"/>
</dbReference>
<dbReference type="AlphaFoldDB" id="A0A1Y5SRW0"/>
<dbReference type="Pfam" id="PF20155">
    <property type="entry name" value="TMP_3"/>
    <property type="match status" value="1"/>
</dbReference>
<dbReference type="STRING" id="658057.SAMN04488032_10534"/>
<proteinExistence type="predicted"/>
<sequence length="84" mass="8904">MPEGELTSDKVFKAILAAQPKVEKAFATTNATIADGVTRVNNAFTQYIGQTDAGLSATQRLVGGLTALADDLTPSRMPHSRSRL</sequence>
<gene>
    <name evidence="2" type="ORF">PAM7971_02291</name>
</gene>
<evidence type="ECO:0000259" key="1">
    <source>
        <dbReference type="Pfam" id="PF20155"/>
    </source>
</evidence>
<evidence type="ECO:0000313" key="2">
    <source>
        <dbReference type="EMBL" id="SLN46882.1"/>
    </source>
</evidence>
<reference evidence="2 3" key="1">
    <citation type="submission" date="2017-03" db="EMBL/GenBank/DDBJ databases">
        <authorList>
            <person name="Afonso C.L."/>
            <person name="Miller P.J."/>
            <person name="Scott M.A."/>
            <person name="Spackman E."/>
            <person name="Goraichik I."/>
            <person name="Dimitrov K.M."/>
            <person name="Suarez D.L."/>
            <person name="Swayne D.E."/>
        </authorList>
    </citation>
    <scope>NUCLEOTIDE SEQUENCE [LARGE SCALE GENOMIC DNA]</scope>
    <source>
        <strain evidence="2 3">CECT 7971</strain>
    </source>
</reference>
<dbReference type="RefSeq" id="WP_085849417.1">
    <property type="nucleotide sequence ID" value="NZ_FNZV01000005.1"/>
</dbReference>
<evidence type="ECO:0000313" key="3">
    <source>
        <dbReference type="Proteomes" id="UP000193307"/>
    </source>
</evidence>
<organism evidence="2 3">
    <name type="scientific">Pacificibacter marinus</name>
    <dbReference type="NCBI Taxonomy" id="658057"/>
    <lineage>
        <taxon>Bacteria</taxon>
        <taxon>Pseudomonadati</taxon>
        <taxon>Pseudomonadota</taxon>
        <taxon>Alphaproteobacteria</taxon>
        <taxon>Rhodobacterales</taxon>
        <taxon>Roseobacteraceae</taxon>
        <taxon>Pacificibacter</taxon>
    </lineage>
</organism>
<dbReference type="EMBL" id="FWFW01000006">
    <property type="protein sequence ID" value="SLN46882.1"/>
    <property type="molecule type" value="Genomic_DNA"/>
</dbReference>
<protein>
    <recommendedName>
        <fullName evidence="1">Tape measure protein N-terminal domain-containing protein</fullName>
    </recommendedName>
</protein>
<name>A0A1Y5SRW0_9RHOB</name>
<dbReference type="InterPro" id="IPR013491">
    <property type="entry name" value="Tape_meas_N"/>
</dbReference>
<dbReference type="OrthoDB" id="7311517at2"/>
<keyword evidence="3" id="KW-1185">Reference proteome</keyword>
<feature type="domain" description="Tape measure protein N-terminal" evidence="1">
    <location>
        <begin position="2"/>
        <end position="52"/>
    </location>
</feature>